<proteinExistence type="predicted"/>
<comment type="caution">
    <text evidence="4">The sequence shown here is derived from an EMBL/GenBank/DDBJ whole genome shotgun (WGS) entry which is preliminary data.</text>
</comment>
<protein>
    <submittedName>
        <fullName evidence="4">Transcriptional regulator</fullName>
    </submittedName>
</protein>
<dbReference type="Proteomes" id="UP000187486">
    <property type="component" value="Unassembled WGS sequence"/>
</dbReference>
<evidence type="ECO:0000313" key="5">
    <source>
        <dbReference type="Proteomes" id="UP000187486"/>
    </source>
</evidence>
<dbReference type="Pfam" id="PF08279">
    <property type="entry name" value="HTH_11"/>
    <property type="match status" value="1"/>
</dbReference>
<dbReference type="GO" id="GO:0003700">
    <property type="term" value="F:DNA-binding transcription factor activity"/>
    <property type="evidence" value="ECO:0007669"/>
    <property type="project" value="InterPro"/>
</dbReference>
<sequence length="331" mass="37130">MRASRLVSLLLLLQTRDRMTAQQLADTLEVSIRTIYRDVEALNAAGVPIYGEPGNEGGYRLLEGYRTRLTGLTATEAQTLFLTGLPAAAAQLGLTTAVTGARLKLAAALPEELRDRADRVADRFHLDAPSWFHEDDRTPHLAVVADAVWNQHALQIRYLRWAKPHEITRITQPYGLVLKAGHWYLVASHQGQFRTYRISRILDAHALPESFARVEDFTLASYWRGYLEHFDQRRHQHQATLRVSPHGLDLLPHLLEPAVVHAARQTATEPDLQGWTQITIPTESVEAALPELLKLGADAEVLAPENLRAHIIHTLRAMNHVYTLGTSPHQP</sequence>
<name>A0A1R0L3V8_9PSEU</name>
<dbReference type="InterPro" id="IPR036388">
    <property type="entry name" value="WH-like_DNA-bd_sf"/>
</dbReference>
<dbReference type="InterPro" id="IPR057727">
    <property type="entry name" value="WCX_dom"/>
</dbReference>
<keyword evidence="2" id="KW-0804">Transcription</keyword>
<dbReference type="RefSeq" id="WP_076155067.1">
    <property type="nucleotide sequence ID" value="NZ_JBEZVB010000036.1"/>
</dbReference>
<evidence type="ECO:0000259" key="3">
    <source>
        <dbReference type="PROSITE" id="PS51000"/>
    </source>
</evidence>
<dbReference type="PANTHER" id="PTHR34580:SF1">
    <property type="entry name" value="PROTEIN PAFC"/>
    <property type="match status" value="1"/>
</dbReference>
<dbReference type="SUPFAM" id="SSF46785">
    <property type="entry name" value="Winged helix' DNA-binding domain"/>
    <property type="match status" value="1"/>
</dbReference>
<dbReference type="InterPro" id="IPR001034">
    <property type="entry name" value="DeoR_HTH"/>
</dbReference>
<dbReference type="Pfam" id="PF13280">
    <property type="entry name" value="WYL"/>
    <property type="match status" value="1"/>
</dbReference>
<dbReference type="EMBL" id="MQUQ01000001">
    <property type="protein sequence ID" value="OLZ57430.1"/>
    <property type="molecule type" value="Genomic_DNA"/>
</dbReference>
<dbReference type="PIRSF" id="PIRSF016838">
    <property type="entry name" value="PafC"/>
    <property type="match status" value="1"/>
</dbReference>
<dbReference type="Gene3D" id="1.10.10.10">
    <property type="entry name" value="Winged helix-like DNA-binding domain superfamily/Winged helix DNA-binding domain"/>
    <property type="match status" value="1"/>
</dbReference>
<feature type="domain" description="HTH deoR-type" evidence="3">
    <location>
        <begin position="2"/>
        <end position="75"/>
    </location>
</feature>
<dbReference type="PROSITE" id="PS52050">
    <property type="entry name" value="WYL"/>
    <property type="match status" value="1"/>
</dbReference>
<dbReference type="InterPro" id="IPR036390">
    <property type="entry name" value="WH_DNA-bd_sf"/>
</dbReference>
<dbReference type="InterPro" id="IPR051534">
    <property type="entry name" value="CBASS_pafABC_assoc_protein"/>
</dbReference>
<dbReference type="InterPro" id="IPR028349">
    <property type="entry name" value="PafC-like"/>
</dbReference>
<organism evidence="4 5">
    <name type="scientific">Amycolatopsis coloradensis</name>
    <dbReference type="NCBI Taxonomy" id="76021"/>
    <lineage>
        <taxon>Bacteria</taxon>
        <taxon>Bacillati</taxon>
        <taxon>Actinomycetota</taxon>
        <taxon>Actinomycetes</taxon>
        <taxon>Pseudonocardiales</taxon>
        <taxon>Pseudonocardiaceae</taxon>
        <taxon>Amycolatopsis</taxon>
    </lineage>
</organism>
<dbReference type="OrthoDB" id="3171994at2"/>
<keyword evidence="1" id="KW-0805">Transcription regulation</keyword>
<evidence type="ECO:0000313" key="4">
    <source>
        <dbReference type="EMBL" id="OLZ57430.1"/>
    </source>
</evidence>
<keyword evidence="5" id="KW-1185">Reference proteome</keyword>
<dbReference type="AlphaFoldDB" id="A0A1R0L3V8"/>
<dbReference type="InterPro" id="IPR013196">
    <property type="entry name" value="HTH_11"/>
</dbReference>
<dbReference type="InterPro" id="IPR026881">
    <property type="entry name" value="WYL_dom"/>
</dbReference>
<reference evidence="4 5" key="1">
    <citation type="submission" date="2016-01" db="EMBL/GenBank/DDBJ databases">
        <title>Amycolatopsis coloradensis genome sequencing and assembly.</title>
        <authorList>
            <person name="Mayilraj S."/>
        </authorList>
    </citation>
    <scope>NUCLEOTIDE SEQUENCE [LARGE SCALE GENOMIC DNA]</scope>
    <source>
        <strain evidence="4 5">DSM 44225</strain>
    </source>
</reference>
<dbReference type="PROSITE" id="PS51000">
    <property type="entry name" value="HTH_DEOR_2"/>
    <property type="match status" value="1"/>
</dbReference>
<evidence type="ECO:0000256" key="2">
    <source>
        <dbReference type="ARBA" id="ARBA00023163"/>
    </source>
</evidence>
<evidence type="ECO:0000256" key="1">
    <source>
        <dbReference type="ARBA" id="ARBA00023015"/>
    </source>
</evidence>
<dbReference type="Pfam" id="PF25583">
    <property type="entry name" value="WCX"/>
    <property type="match status" value="1"/>
</dbReference>
<accession>A0A1R0L3V8</accession>
<dbReference type="STRING" id="76021.BS329_01845"/>
<gene>
    <name evidence="4" type="ORF">BS329_01845</name>
</gene>
<dbReference type="PANTHER" id="PTHR34580">
    <property type="match status" value="1"/>
</dbReference>